<comment type="caution">
    <text evidence="1">The sequence shown here is derived from an EMBL/GenBank/DDBJ whole genome shotgun (WGS) entry which is preliminary data.</text>
</comment>
<evidence type="ECO:0000313" key="1">
    <source>
        <dbReference type="EMBL" id="KAI8423537.1"/>
    </source>
</evidence>
<keyword evidence="2" id="KW-1185">Reference proteome</keyword>
<sequence>MSAIWLILALIYLCNAQDGGTEAGIDQYPWLALIEYEREHQIKQLCVGALISGRYVLTAAHCVVGPAMIKNIPKNVRLGEYDTEKATDCVEFEGGDEGDKECTLGPVIIPIEHIITHPDYKVYARNFRNDIALLRLASIPEYTANKTEAGQCVDVLDCDHIRTRLATSPVPQQYKDYVYSLRCEGTAFISVCCGPPPDYESVPTPIPTRAPLPVVPTNGAPTTPVNSTPPESKNSAPTTPENRAPPVTTNGNTTSCTMSAQPSDPASGCCGLDGLGPKIVGGTEAGIDQYPWLALIEYEREHQIKLLCVGALISGRYVLTAAHCVVGPAMIKNIPKNVRLGEYDTEKATDCVEFEGGDEGDKECTLGPVIIPIEHIITHPDYKVYARNFRNDIALLRLASIPEYTGKRQ</sequence>
<accession>A0ACC0JHE2</accession>
<evidence type="ECO:0000313" key="2">
    <source>
        <dbReference type="Proteomes" id="UP001064048"/>
    </source>
</evidence>
<protein>
    <submittedName>
        <fullName evidence="1">Uncharacterized protein</fullName>
    </submittedName>
</protein>
<organism evidence="1 2">
    <name type="scientific">Choristoneura fumiferana</name>
    <name type="common">Spruce budworm moth</name>
    <name type="synonym">Archips fumiferana</name>
    <dbReference type="NCBI Taxonomy" id="7141"/>
    <lineage>
        <taxon>Eukaryota</taxon>
        <taxon>Metazoa</taxon>
        <taxon>Ecdysozoa</taxon>
        <taxon>Arthropoda</taxon>
        <taxon>Hexapoda</taxon>
        <taxon>Insecta</taxon>
        <taxon>Pterygota</taxon>
        <taxon>Neoptera</taxon>
        <taxon>Endopterygota</taxon>
        <taxon>Lepidoptera</taxon>
        <taxon>Glossata</taxon>
        <taxon>Ditrysia</taxon>
        <taxon>Tortricoidea</taxon>
        <taxon>Tortricidae</taxon>
        <taxon>Tortricinae</taxon>
        <taxon>Choristoneura</taxon>
    </lineage>
</organism>
<gene>
    <name evidence="1" type="ORF">MSG28_012633</name>
</gene>
<dbReference type="EMBL" id="CM046122">
    <property type="protein sequence ID" value="KAI8423537.1"/>
    <property type="molecule type" value="Genomic_DNA"/>
</dbReference>
<dbReference type="Proteomes" id="UP001064048">
    <property type="component" value="Chromosome 22"/>
</dbReference>
<name>A0ACC0JHE2_CHOFU</name>
<proteinExistence type="predicted"/>
<reference evidence="1 2" key="1">
    <citation type="journal article" date="2022" name="Genome Biol. Evol.">
        <title>The Spruce Budworm Genome: Reconstructing the Evolutionary History of Antifreeze Proteins.</title>
        <authorList>
            <person name="Beliveau C."/>
            <person name="Gagne P."/>
            <person name="Picq S."/>
            <person name="Vernygora O."/>
            <person name="Keeling C.I."/>
            <person name="Pinkney K."/>
            <person name="Doucet D."/>
            <person name="Wen F."/>
            <person name="Johnston J.S."/>
            <person name="Maaroufi H."/>
            <person name="Boyle B."/>
            <person name="Laroche J."/>
            <person name="Dewar K."/>
            <person name="Juretic N."/>
            <person name="Blackburn G."/>
            <person name="Nisole A."/>
            <person name="Brunet B."/>
            <person name="Brandao M."/>
            <person name="Lumley L."/>
            <person name="Duan J."/>
            <person name="Quan G."/>
            <person name="Lucarotti C.J."/>
            <person name="Roe A.D."/>
            <person name="Sperling F.A.H."/>
            <person name="Levesque R.C."/>
            <person name="Cusson M."/>
        </authorList>
    </citation>
    <scope>NUCLEOTIDE SEQUENCE [LARGE SCALE GENOMIC DNA]</scope>
    <source>
        <strain evidence="1">Glfc:IPQL:Cfum</strain>
    </source>
</reference>